<dbReference type="InterPro" id="IPR015867">
    <property type="entry name" value="N-reg_PII/ATP_PRibTrfase_C"/>
</dbReference>
<dbReference type="GO" id="GO:0005507">
    <property type="term" value="F:copper ion binding"/>
    <property type="evidence" value="ECO:0007669"/>
    <property type="project" value="TreeGrafter"/>
</dbReference>
<evidence type="ECO:0000256" key="1">
    <source>
        <dbReference type="ARBA" id="ARBA00010169"/>
    </source>
</evidence>
<comment type="caution">
    <text evidence="2">The sequence shown here is derived from an EMBL/GenBank/DDBJ whole genome shotgun (WGS) entry which is preliminary data.</text>
</comment>
<dbReference type="PANTHER" id="PTHR23419:SF8">
    <property type="entry name" value="FI09726P"/>
    <property type="match status" value="1"/>
</dbReference>
<dbReference type="Proteomes" id="UP000177103">
    <property type="component" value="Unassembled WGS sequence"/>
</dbReference>
<dbReference type="InterPro" id="IPR011322">
    <property type="entry name" value="N-reg_PII-like_a/b"/>
</dbReference>
<evidence type="ECO:0008006" key="4">
    <source>
        <dbReference type="Google" id="ProtNLM"/>
    </source>
</evidence>
<dbReference type="Pfam" id="PF03091">
    <property type="entry name" value="CutA1"/>
    <property type="match status" value="1"/>
</dbReference>
<dbReference type="SUPFAM" id="SSF54913">
    <property type="entry name" value="GlnB-like"/>
    <property type="match status" value="1"/>
</dbReference>
<evidence type="ECO:0000313" key="3">
    <source>
        <dbReference type="Proteomes" id="UP000177103"/>
    </source>
</evidence>
<dbReference type="PANTHER" id="PTHR23419">
    <property type="entry name" value="DIVALENT CATION TOLERANCE CUTA-RELATED"/>
    <property type="match status" value="1"/>
</dbReference>
<sequence length="93" mass="10896">KDREEAIKIGQNLLQKRLAACYNFFPIESAYWWKGKIEQQKEFALFIKSKEELFGKVEKEIIQTHSYSTPEIAAIKVDKINKPYLDWLTASLS</sequence>
<dbReference type="EMBL" id="MHCQ01000046">
    <property type="protein sequence ID" value="OGY23121.1"/>
    <property type="molecule type" value="Genomic_DNA"/>
</dbReference>
<evidence type="ECO:0000313" key="2">
    <source>
        <dbReference type="EMBL" id="OGY23121.1"/>
    </source>
</evidence>
<protein>
    <recommendedName>
        <fullName evidence="4">Divalent-cation tolerance protein CutA</fullName>
    </recommendedName>
</protein>
<feature type="non-terminal residue" evidence="2">
    <location>
        <position position="1"/>
    </location>
</feature>
<dbReference type="Gene3D" id="3.30.70.120">
    <property type="match status" value="1"/>
</dbReference>
<accession>A0A1G1W678</accession>
<reference evidence="2 3" key="1">
    <citation type="journal article" date="2016" name="Nat. Commun.">
        <title>Thousands of microbial genomes shed light on interconnected biogeochemical processes in an aquifer system.</title>
        <authorList>
            <person name="Anantharaman K."/>
            <person name="Brown C.T."/>
            <person name="Hug L.A."/>
            <person name="Sharon I."/>
            <person name="Castelle C.J."/>
            <person name="Probst A.J."/>
            <person name="Thomas B.C."/>
            <person name="Singh A."/>
            <person name="Wilkins M.J."/>
            <person name="Karaoz U."/>
            <person name="Brodie E.L."/>
            <person name="Williams K.H."/>
            <person name="Hubbard S.S."/>
            <person name="Banfield J.F."/>
        </authorList>
    </citation>
    <scope>NUCLEOTIDE SEQUENCE [LARGE SCALE GENOMIC DNA]</scope>
</reference>
<dbReference type="AlphaFoldDB" id="A0A1G1W678"/>
<comment type="similarity">
    <text evidence="1">Belongs to the CutA family.</text>
</comment>
<dbReference type="InterPro" id="IPR004323">
    <property type="entry name" value="Ion_tolerance_CutA"/>
</dbReference>
<proteinExistence type="inferred from homology"/>
<gene>
    <name evidence="2" type="ORF">A2Y57_03245</name>
</gene>
<organism evidence="2 3">
    <name type="scientific">Candidatus Woykebacteria bacterium RBG_13_40_7b</name>
    <dbReference type="NCBI Taxonomy" id="1802594"/>
    <lineage>
        <taxon>Bacteria</taxon>
        <taxon>Candidatus Woykeibacteriota</taxon>
    </lineage>
</organism>
<name>A0A1G1W678_9BACT</name>
<dbReference type="GO" id="GO:0010038">
    <property type="term" value="P:response to metal ion"/>
    <property type="evidence" value="ECO:0007669"/>
    <property type="project" value="InterPro"/>
</dbReference>